<evidence type="ECO:0000259" key="4">
    <source>
        <dbReference type="Pfam" id="PF00501"/>
    </source>
</evidence>
<dbReference type="PANTHER" id="PTHR43201:SF5">
    <property type="entry name" value="MEDIUM-CHAIN ACYL-COA LIGASE ACSF2, MITOCHONDRIAL"/>
    <property type="match status" value="1"/>
</dbReference>
<dbReference type="InterPro" id="IPR045851">
    <property type="entry name" value="AMP-bd_C_sf"/>
</dbReference>
<comment type="similarity">
    <text evidence="1">Belongs to the ATP-dependent AMP-binding enzyme family.</text>
</comment>
<name>A0ABQ6FME2_9CHLR</name>
<proteinExistence type="inferred from homology"/>
<protein>
    <submittedName>
        <fullName evidence="6">AMP-binding protein</fullName>
    </submittedName>
</protein>
<dbReference type="Pfam" id="PF13193">
    <property type="entry name" value="AMP-binding_C"/>
    <property type="match status" value="1"/>
</dbReference>
<gene>
    <name evidence="6" type="ORF">KDH_22380</name>
</gene>
<keyword evidence="7" id="KW-1185">Reference proteome</keyword>
<dbReference type="InterPro" id="IPR025110">
    <property type="entry name" value="AMP-bd_C"/>
</dbReference>
<dbReference type="Pfam" id="PF00501">
    <property type="entry name" value="AMP-binding"/>
    <property type="match status" value="1"/>
</dbReference>
<dbReference type="RefSeq" id="WP_338249692.1">
    <property type="nucleotide sequence ID" value="NZ_BSRI01000001.1"/>
</dbReference>
<dbReference type="EMBL" id="BSRI01000001">
    <property type="protein sequence ID" value="GLV55392.1"/>
    <property type="molecule type" value="Genomic_DNA"/>
</dbReference>
<dbReference type="Gene3D" id="3.30.300.30">
    <property type="match status" value="1"/>
</dbReference>
<feature type="domain" description="AMP-binding enzyme C-terminal" evidence="5">
    <location>
        <begin position="482"/>
        <end position="557"/>
    </location>
</feature>
<keyword evidence="2" id="KW-0436">Ligase</keyword>
<dbReference type="Proteomes" id="UP001344906">
    <property type="component" value="Unassembled WGS sequence"/>
</dbReference>
<accession>A0ABQ6FME2</accession>
<evidence type="ECO:0000256" key="2">
    <source>
        <dbReference type="ARBA" id="ARBA00022598"/>
    </source>
</evidence>
<dbReference type="InterPro" id="IPR020845">
    <property type="entry name" value="AMP-binding_CS"/>
</dbReference>
<reference evidence="6 7" key="1">
    <citation type="submission" date="2023-02" db="EMBL/GenBank/DDBJ databases">
        <title>Dictyobacter halimunensis sp. nov., a new member of the class Ktedonobacteria from forest soil in a geothermal area.</title>
        <authorList>
            <person name="Rachmania M.K."/>
            <person name="Ningsih F."/>
            <person name="Sakai Y."/>
            <person name="Yabe S."/>
            <person name="Yokota A."/>
            <person name="Sjamsuridzal W."/>
        </authorList>
    </citation>
    <scope>NUCLEOTIDE SEQUENCE [LARGE SCALE GENOMIC DNA]</scope>
    <source>
        <strain evidence="6 7">S3.2.2.5</strain>
    </source>
</reference>
<dbReference type="PROSITE" id="PS00455">
    <property type="entry name" value="AMP_BINDING"/>
    <property type="match status" value="1"/>
</dbReference>
<feature type="region of interest" description="Disordered" evidence="3">
    <location>
        <begin position="1"/>
        <end position="20"/>
    </location>
</feature>
<dbReference type="Gene3D" id="3.40.50.12780">
    <property type="entry name" value="N-terminal domain of ligase-like"/>
    <property type="match status" value="1"/>
</dbReference>
<sequence>MTMSHENANAAPTPSSISRMSYTSATTDTPLLGLTIGDMLDQTAARYPDNLALISRQQRIRLTYREFQEQVDLCARALLKLGLEKGQRLGIWSPNRAEWCIAQFATSKIGVILVNINPSYRLNELEYVLKQSGCRALILAPEFKSSHYIQMVQALAPELGTCAPGQLQAAKLPELTTVIHMGTHDVAGMYRWSDVMALGHEVDAARLAEVQRQQQFDDAINIQYTSGTTGFPKGATLSHHNILNNGYFVAHLQNITHEDRMCIPVPLYHCFGMVMGNLGCVTHGATMVYPSEGFEPLAVLETVQEERCTSLYGVPTMFIAELNHPDFAKFDLTSLRTGVMAGSPCPIEVMRRVIAQMHMDDVEICYGMTETSPVSAQSRIDSPLEKRVSTVGQIHPHLEIKIVDPASGAIVPLGTPGELCTRGYSVMLGYWDNPEATSTAIDLARWMHTGDLATMDEEGYVNIVGRIKDMIIRGGENVYPREIEEFLYTHPKIADVQVIGVPDPKYGEAIVAWIKVRDDEQLSEDEVREYCREQIAHYKVPRYIRFTQEFPMTVTGKIQKYLMRETSIQELGLQDAASIQTA</sequence>
<dbReference type="InterPro" id="IPR000873">
    <property type="entry name" value="AMP-dep_synth/lig_dom"/>
</dbReference>
<dbReference type="InterPro" id="IPR042099">
    <property type="entry name" value="ANL_N_sf"/>
</dbReference>
<organism evidence="6 7">
    <name type="scientific">Dictyobacter halimunensis</name>
    <dbReference type="NCBI Taxonomy" id="3026934"/>
    <lineage>
        <taxon>Bacteria</taxon>
        <taxon>Bacillati</taxon>
        <taxon>Chloroflexota</taxon>
        <taxon>Ktedonobacteria</taxon>
        <taxon>Ktedonobacterales</taxon>
        <taxon>Dictyobacteraceae</taxon>
        <taxon>Dictyobacter</taxon>
    </lineage>
</organism>
<dbReference type="NCBIfam" id="NF009233">
    <property type="entry name" value="PRK12583.1"/>
    <property type="match status" value="1"/>
</dbReference>
<evidence type="ECO:0000256" key="1">
    <source>
        <dbReference type="ARBA" id="ARBA00006432"/>
    </source>
</evidence>
<evidence type="ECO:0000256" key="3">
    <source>
        <dbReference type="SAM" id="MobiDB-lite"/>
    </source>
</evidence>
<feature type="domain" description="AMP-dependent synthetase/ligase" evidence="4">
    <location>
        <begin position="41"/>
        <end position="431"/>
    </location>
</feature>
<dbReference type="CDD" id="cd05917">
    <property type="entry name" value="FACL_like_2"/>
    <property type="match status" value="1"/>
</dbReference>
<dbReference type="PANTHER" id="PTHR43201">
    <property type="entry name" value="ACYL-COA SYNTHETASE"/>
    <property type="match status" value="1"/>
</dbReference>
<evidence type="ECO:0000313" key="7">
    <source>
        <dbReference type="Proteomes" id="UP001344906"/>
    </source>
</evidence>
<evidence type="ECO:0000313" key="6">
    <source>
        <dbReference type="EMBL" id="GLV55392.1"/>
    </source>
</evidence>
<dbReference type="SUPFAM" id="SSF56801">
    <property type="entry name" value="Acetyl-CoA synthetase-like"/>
    <property type="match status" value="1"/>
</dbReference>
<comment type="caution">
    <text evidence="6">The sequence shown here is derived from an EMBL/GenBank/DDBJ whole genome shotgun (WGS) entry which is preliminary data.</text>
</comment>
<evidence type="ECO:0000259" key="5">
    <source>
        <dbReference type="Pfam" id="PF13193"/>
    </source>
</evidence>